<keyword evidence="5" id="KW-1185">Reference proteome</keyword>
<dbReference type="NCBIfam" id="TIGR01682">
    <property type="entry name" value="moaD"/>
    <property type="match status" value="1"/>
</dbReference>
<protein>
    <recommendedName>
        <fullName evidence="3">Molybdopterin synthase sulfur carrier subunit</fullName>
    </recommendedName>
</protein>
<proteinExistence type="inferred from homology"/>
<dbReference type="AlphaFoldDB" id="A0A7W9ZFY6"/>
<comment type="similarity">
    <text evidence="2">Belongs to the MoaD family.</text>
</comment>
<dbReference type="Pfam" id="PF02597">
    <property type="entry name" value="ThiS"/>
    <property type="match status" value="1"/>
</dbReference>
<evidence type="ECO:0000256" key="3">
    <source>
        <dbReference type="ARBA" id="ARBA00024247"/>
    </source>
</evidence>
<gene>
    <name evidence="4" type="ORF">FHS48_002183</name>
</gene>
<dbReference type="EMBL" id="JACIIX010000007">
    <property type="protein sequence ID" value="MBB6210758.1"/>
    <property type="molecule type" value="Genomic_DNA"/>
</dbReference>
<dbReference type="Gene3D" id="3.10.20.30">
    <property type="match status" value="1"/>
</dbReference>
<keyword evidence="1" id="KW-0547">Nucleotide-binding</keyword>
<dbReference type="RefSeq" id="WP_184263582.1">
    <property type="nucleotide sequence ID" value="NZ_JACIIX010000007.1"/>
</dbReference>
<comment type="caution">
    <text evidence="4">The sequence shown here is derived from an EMBL/GenBank/DDBJ whole genome shotgun (WGS) entry which is preliminary data.</text>
</comment>
<evidence type="ECO:0000256" key="2">
    <source>
        <dbReference type="ARBA" id="ARBA00024200"/>
    </source>
</evidence>
<sequence>MDLFYFAWLREKVGTGSEQCALPAEITTVAALIDWLKTRSPGHATAFADLALVRVAVNQDHAGLDAPVRDSDEVAFFPPVTGG</sequence>
<organism evidence="4 5">
    <name type="scientific">Novispirillum itersonii</name>
    <name type="common">Aquaspirillum itersonii</name>
    <dbReference type="NCBI Taxonomy" id="189"/>
    <lineage>
        <taxon>Bacteria</taxon>
        <taxon>Pseudomonadati</taxon>
        <taxon>Pseudomonadota</taxon>
        <taxon>Alphaproteobacteria</taxon>
        <taxon>Rhodospirillales</taxon>
        <taxon>Novispirillaceae</taxon>
        <taxon>Novispirillum</taxon>
    </lineage>
</organism>
<dbReference type="PANTHER" id="PTHR33359:SF1">
    <property type="entry name" value="MOLYBDOPTERIN SYNTHASE SULFUR CARRIER SUBUNIT"/>
    <property type="match status" value="1"/>
</dbReference>
<dbReference type="GO" id="GO:0006777">
    <property type="term" value="P:Mo-molybdopterin cofactor biosynthetic process"/>
    <property type="evidence" value="ECO:0007669"/>
    <property type="project" value="InterPro"/>
</dbReference>
<accession>A0A7W9ZFY6</accession>
<evidence type="ECO:0000256" key="1">
    <source>
        <dbReference type="ARBA" id="ARBA00022741"/>
    </source>
</evidence>
<dbReference type="InterPro" id="IPR044672">
    <property type="entry name" value="MOCS2A"/>
</dbReference>
<dbReference type="GO" id="GO:1990133">
    <property type="term" value="C:molybdopterin adenylyltransferase complex"/>
    <property type="evidence" value="ECO:0007669"/>
    <property type="project" value="TreeGrafter"/>
</dbReference>
<dbReference type="GO" id="GO:0000166">
    <property type="term" value="F:nucleotide binding"/>
    <property type="evidence" value="ECO:0007669"/>
    <property type="project" value="UniProtKB-KW"/>
</dbReference>
<evidence type="ECO:0000313" key="5">
    <source>
        <dbReference type="Proteomes" id="UP000544872"/>
    </source>
</evidence>
<dbReference type="Proteomes" id="UP000544872">
    <property type="component" value="Unassembled WGS sequence"/>
</dbReference>
<dbReference type="InterPro" id="IPR016155">
    <property type="entry name" value="Mopterin_synth/thiamin_S_b"/>
</dbReference>
<dbReference type="PANTHER" id="PTHR33359">
    <property type="entry name" value="MOLYBDOPTERIN SYNTHASE SULFUR CARRIER SUBUNIT"/>
    <property type="match status" value="1"/>
</dbReference>
<evidence type="ECO:0000313" key="4">
    <source>
        <dbReference type="EMBL" id="MBB6210758.1"/>
    </source>
</evidence>
<dbReference type="InterPro" id="IPR012675">
    <property type="entry name" value="Beta-grasp_dom_sf"/>
</dbReference>
<dbReference type="CDD" id="cd00754">
    <property type="entry name" value="Ubl_MoaD"/>
    <property type="match status" value="1"/>
</dbReference>
<reference evidence="4 5" key="1">
    <citation type="submission" date="2020-08" db="EMBL/GenBank/DDBJ databases">
        <title>Genomic Encyclopedia of Type Strains, Phase IV (KMG-IV): sequencing the most valuable type-strain genomes for metagenomic binning, comparative biology and taxonomic classification.</title>
        <authorList>
            <person name="Goeker M."/>
        </authorList>
    </citation>
    <scope>NUCLEOTIDE SEQUENCE [LARGE SCALE GENOMIC DNA]</scope>
    <source>
        <strain evidence="4 5">DSM 11590</strain>
    </source>
</reference>
<name>A0A7W9ZFY6_NOVIT</name>
<dbReference type="InterPro" id="IPR003749">
    <property type="entry name" value="ThiS/MoaD-like"/>
</dbReference>
<dbReference type="SUPFAM" id="SSF54285">
    <property type="entry name" value="MoaD/ThiS"/>
    <property type="match status" value="1"/>
</dbReference>